<keyword evidence="2" id="KW-0813">Transport</keyword>
<name>A0A3B0TMV0_9ZZZZ</name>
<dbReference type="InterPro" id="IPR023997">
    <property type="entry name" value="TonB-dep_OMP_SusC/RagA_CS"/>
</dbReference>
<comment type="subcellular location">
    <subcellularLocation>
        <location evidence="1">Cell outer membrane</location>
        <topology evidence="1">Multi-pass membrane protein</topology>
    </subcellularLocation>
</comment>
<dbReference type="SUPFAM" id="SSF49464">
    <property type="entry name" value="Carboxypeptidase regulatory domain-like"/>
    <property type="match status" value="1"/>
</dbReference>
<organism evidence="9">
    <name type="scientific">hydrothermal vent metagenome</name>
    <dbReference type="NCBI Taxonomy" id="652676"/>
    <lineage>
        <taxon>unclassified sequences</taxon>
        <taxon>metagenomes</taxon>
        <taxon>ecological metagenomes</taxon>
    </lineage>
</organism>
<dbReference type="GO" id="GO:0009279">
    <property type="term" value="C:cell outer membrane"/>
    <property type="evidence" value="ECO:0007669"/>
    <property type="project" value="UniProtKB-SubCell"/>
</dbReference>
<dbReference type="Pfam" id="PF13715">
    <property type="entry name" value="CarbopepD_reg_2"/>
    <property type="match status" value="1"/>
</dbReference>
<dbReference type="InterPro" id="IPR037066">
    <property type="entry name" value="Plug_dom_sf"/>
</dbReference>
<dbReference type="InterPro" id="IPR000531">
    <property type="entry name" value="Beta-barrel_TonB"/>
</dbReference>
<dbReference type="InterPro" id="IPR036942">
    <property type="entry name" value="Beta-barrel_TonB_sf"/>
</dbReference>
<keyword evidence="5" id="KW-0472">Membrane</keyword>
<reference evidence="9" key="1">
    <citation type="submission" date="2018-06" db="EMBL/GenBank/DDBJ databases">
        <authorList>
            <person name="Zhirakovskaya E."/>
        </authorList>
    </citation>
    <scope>NUCLEOTIDE SEQUENCE</scope>
</reference>
<evidence type="ECO:0000259" key="8">
    <source>
        <dbReference type="Pfam" id="PF07715"/>
    </source>
</evidence>
<keyword evidence="4" id="KW-0798">TonB box</keyword>
<dbReference type="FunFam" id="2.170.130.10:FF:000008">
    <property type="entry name" value="SusC/RagA family TonB-linked outer membrane protein"/>
    <property type="match status" value="1"/>
</dbReference>
<evidence type="ECO:0000256" key="3">
    <source>
        <dbReference type="ARBA" id="ARBA00022692"/>
    </source>
</evidence>
<dbReference type="Gene3D" id="2.40.170.20">
    <property type="entry name" value="TonB-dependent receptor, beta-barrel domain"/>
    <property type="match status" value="1"/>
</dbReference>
<evidence type="ECO:0000256" key="2">
    <source>
        <dbReference type="ARBA" id="ARBA00022448"/>
    </source>
</evidence>
<evidence type="ECO:0000256" key="4">
    <source>
        <dbReference type="ARBA" id="ARBA00023077"/>
    </source>
</evidence>
<dbReference type="SUPFAM" id="SSF56935">
    <property type="entry name" value="Porins"/>
    <property type="match status" value="1"/>
</dbReference>
<evidence type="ECO:0000256" key="1">
    <source>
        <dbReference type="ARBA" id="ARBA00004571"/>
    </source>
</evidence>
<dbReference type="Pfam" id="PF00593">
    <property type="entry name" value="TonB_dep_Rec_b-barrel"/>
    <property type="match status" value="1"/>
</dbReference>
<dbReference type="NCBIfam" id="TIGR04057">
    <property type="entry name" value="SusC_RagA_signa"/>
    <property type="match status" value="1"/>
</dbReference>
<dbReference type="EMBL" id="UOEP01000096">
    <property type="protein sequence ID" value="VAW19278.1"/>
    <property type="molecule type" value="Genomic_DNA"/>
</dbReference>
<evidence type="ECO:0000313" key="9">
    <source>
        <dbReference type="EMBL" id="VAW19278.1"/>
    </source>
</evidence>
<keyword evidence="6" id="KW-0998">Cell outer membrane</keyword>
<dbReference type="InterPro" id="IPR008969">
    <property type="entry name" value="CarboxyPept-like_regulatory"/>
</dbReference>
<dbReference type="InterPro" id="IPR012910">
    <property type="entry name" value="Plug_dom"/>
</dbReference>
<feature type="domain" description="TonB-dependent receptor plug" evidence="8">
    <location>
        <begin position="229"/>
        <end position="334"/>
    </location>
</feature>
<evidence type="ECO:0000259" key="7">
    <source>
        <dbReference type="Pfam" id="PF00593"/>
    </source>
</evidence>
<dbReference type="AlphaFoldDB" id="A0A3B0TMV0"/>
<evidence type="ECO:0000256" key="6">
    <source>
        <dbReference type="ARBA" id="ARBA00023237"/>
    </source>
</evidence>
<sequence length="1107" mass="121933">MKKFIHFAIRAKNAWHTRKLLLLMKLTIFLLLFAAVQVMGLESYSQETKLTLNLKSVSLKEILASIEEKSEYYFLYSSKMIDVEREMDAINIKEKNIFFVLDEILKGTNIEYVVKGRQILLSGKHLQDNTVENNLQKKVISGKVTNSSGDPIPGVTIIVKGTAQGAVTDSEGNYSLSNIPGDATLVFSFVGMKSQEIAVLGKQKVDIVLEEESFNLDEVVAIGYGSIKKSDLTGSVASVNSNDLNAFPTNSAVQALQGRATGVQIQSDNGGEPGGNYNILIRGSSSINASSSPLYVIDGFPQGTLPPADDIESIEILKDASATAIYGSRGANGVVLITTKKGVLGDAKIRLNTSYSVQNEIKRYDLLNAQQFAEMINTVTGSNAFDSPSSLGVGTDWQDEIFQTGNIQNYNLSISGGADKVNYYLSGVYFDQKGVILNSDFKRYSLTSNININASESVKLGLNLLIGRSDQNRLSTQEGTTSSQGGGILSTALLFAPSEPIYNEDGSYTTHPLGTPLDNPVALALERPSQTLSDYMQASLSGEFDLFKDFKYKLIIGIGTNNRRAGNYVSSKLEYGKTVGGIANLNNSKSTNILAENYFTYSKNFGDIHSLTIMGGYSFQSFSSESSIASGSDFLTDAGTWWNLGGASIFQQPRSNLVESELSSFYGRINYSINDKYLLTANARYDGSSRFAKNNKWAFFPSGAFAWNIYKEGFLADSETISQLKFRASYGVTGNQAISPYESLARFRYVFAVVNGKIVNAVSPLSVANNDLTWESTAQADVGLDMGLFNNTLLINADYYSKKTSDLLFRVPLPQYSGYPDQLKNIGEIENKGFEFALEVKNIVKVIQWDSKFNLSLNRNKVLSLPEGNDILYRTAPGQFVGIQNSQIIREGEPLGSFYGYVYEGVQQSGDELLDGAEGVGGERFRDILDDGMLTNEDRTIIGDPNPDFYWGWNNHIAFKNFDLNIFIQGMQGNDMLNYTRMGLESTLGTYNSTTAMLDSWTPTNTDTDIPQMVTRSQRLSSRWVEDGSYIRLENVVLGYTFPKRVLDKMNLSSLRIYVSGQKLLTFTNYKGFDPEVSWSSGNRNIGIDYGSYPNTKNFTVGVNIGF</sequence>
<dbReference type="Gene3D" id="2.60.40.1120">
    <property type="entry name" value="Carboxypeptidase-like, regulatory domain"/>
    <property type="match status" value="1"/>
</dbReference>
<dbReference type="InterPro" id="IPR039426">
    <property type="entry name" value="TonB-dep_rcpt-like"/>
</dbReference>
<dbReference type="InterPro" id="IPR023996">
    <property type="entry name" value="TonB-dep_OMP_SusC/RagA"/>
</dbReference>
<accession>A0A3B0TMV0</accession>
<proteinExistence type="predicted"/>
<keyword evidence="3" id="KW-0812">Transmembrane</keyword>
<dbReference type="PROSITE" id="PS52016">
    <property type="entry name" value="TONB_DEPENDENT_REC_3"/>
    <property type="match status" value="1"/>
</dbReference>
<dbReference type="Pfam" id="PF07715">
    <property type="entry name" value="Plug"/>
    <property type="match status" value="1"/>
</dbReference>
<evidence type="ECO:0000256" key="5">
    <source>
        <dbReference type="ARBA" id="ARBA00023136"/>
    </source>
</evidence>
<protein>
    <submittedName>
        <fullName evidence="9">Outer membrane TonB-dependent transporter, utilization system for glycans and polysaccharides (PUL), SusC family</fullName>
    </submittedName>
</protein>
<dbReference type="Gene3D" id="2.170.130.10">
    <property type="entry name" value="TonB-dependent receptor, plug domain"/>
    <property type="match status" value="1"/>
</dbReference>
<dbReference type="NCBIfam" id="TIGR04056">
    <property type="entry name" value="OMP_RagA_SusC"/>
    <property type="match status" value="1"/>
</dbReference>
<feature type="domain" description="TonB-dependent receptor-like beta-barrel" evidence="7">
    <location>
        <begin position="530"/>
        <end position="858"/>
    </location>
</feature>
<gene>
    <name evidence="9" type="ORF">MNBD_BACTEROID01-883</name>
</gene>